<feature type="binding site" evidence="11">
    <location>
        <position position="77"/>
    </location>
    <ligand>
        <name>S-adenosyl-L-methionine</name>
        <dbReference type="ChEBI" id="CHEBI:59789"/>
    </ligand>
</feature>
<dbReference type="PANTHER" id="PTHR10920:SF18">
    <property type="entry name" value="RRNA METHYLTRANSFERASE 2, MITOCHONDRIAL"/>
    <property type="match status" value="1"/>
</dbReference>
<evidence type="ECO:0000256" key="1">
    <source>
        <dbReference type="ARBA" id="ARBA00022552"/>
    </source>
</evidence>
<dbReference type="InterPro" id="IPR050082">
    <property type="entry name" value="RNA_methyltr_RlmE"/>
</dbReference>
<organism evidence="14 15">
    <name type="scientific">Georhizobium profundi</name>
    <dbReference type="NCBI Taxonomy" id="2341112"/>
    <lineage>
        <taxon>Bacteria</taxon>
        <taxon>Pseudomonadati</taxon>
        <taxon>Pseudomonadota</taxon>
        <taxon>Alphaproteobacteria</taxon>
        <taxon>Hyphomicrobiales</taxon>
        <taxon>Rhizobiaceae</taxon>
        <taxon>Georhizobium</taxon>
    </lineage>
</organism>
<dbReference type="Proteomes" id="UP000268192">
    <property type="component" value="Chromosome"/>
</dbReference>
<dbReference type="RefSeq" id="WP_126011214.1">
    <property type="nucleotide sequence ID" value="NZ_CP032509.1"/>
</dbReference>
<gene>
    <name evidence="11" type="primary">rlmE</name>
    <name evidence="11" type="synonym">ftsJ</name>
    <name evidence="11" type="synonym">rrmJ</name>
    <name evidence="14" type="ORF">D5400_17695</name>
</gene>
<keyword evidence="11" id="KW-0963">Cytoplasm</keyword>
<dbReference type="SUPFAM" id="SSF53335">
    <property type="entry name" value="S-adenosyl-L-methionine-dependent methyltransferases"/>
    <property type="match status" value="1"/>
</dbReference>
<dbReference type="Pfam" id="PF01728">
    <property type="entry name" value="FtsJ"/>
    <property type="match status" value="1"/>
</dbReference>
<accession>A0A3Q8XS46</accession>
<evidence type="ECO:0000256" key="4">
    <source>
        <dbReference type="ARBA" id="ARBA00022691"/>
    </source>
</evidence>
<evidence type="ECO:0000259" key="13">
    <source>
        <dbReference type="Pfam" id="PF01728"/>
    </source>
</evidence>
<dbReference type="AlphaFoldDB" id="A0A3Q8XS46"/>
<keyword evidence="4 11" id="KW-0949">S-adenosyl-L-methionine</keyword>
<evidence type="ECO:0000313" key="15">
    <source>
        <dbReference type="Proteomes" id="UP000268192"/>
    </source>
</evidence>
<comment type="function">
    <text evidence="5 11">Specifically methylates the uridine in position 2552 of 23S rRNA at the 2'-O position of the ribose in the fully assembled 50S ribosomal subunit.</text>
</comment>
<keyword evidence="1 11" id="KW-0698">rRNA processing</keyword>
<dbReference type="EC" id="2.1.1.166" evidence="6 11"/>
<evidence type="ECO:0000256" key="12">
    <source>
        <dbReference type="PIRSR" id="PIRSR005461-1"/>
    </source>
</evidence>
<evidence type="ECO:0000256" key="6">
    <source>
        <dbReference type="ARBA" id="ARBA00038861"/>
    </source>
</evidence>
<dbReference type="PIRSF" id="PIRSF005461">
    <property type="entry name" value="23S_rRNA_mtase"/>
    <property type="match status" value="1"/>
</dbReference>
<feature type="binding site" evidence="11">
    <location>
        <position position="140"/>
    </location>
    <ligand>
        <name>S-adenosyl-L-methionine</name>
        <dbReference type="ChEBI" id="CHEBI:59789"/>
    </ligand>
</feature>
<evidence type="ECO:0000256" key="7">
    <source>
        <dbReference type="ARBA" id="ARBA00041129"/>
    </source>
</evidence>
<dbReference type="EMBL" id="CP032509">
    <property type="protein sequence ID" value="AZN72867.1"/>
    <property type="molecule type" value="Genomic_DNA"/>
</dbReference>
<comment type="catalytic activity">
    <reaction evidence="10 11">
        <text>uridine(2552) in 23S rRNA + S-adenosyl-L-methionine = 2'-O-methyluridine(2552) in 23S rRNA + S-adenosyl-L-homocysteine + H(+)</text>
        <dbReference type="Rhea" id="RHEA:42720"/>
        <dbReference type="Rhea" id="RHEA-COMP:10202"/>
        <dbReference type="Rhea" id="RHEA-COMP:10203"/>
        <dbReference type="ChEBI" id="CHEBI:15378"/>
        <dbReference type="ChEBI" id="CHEBI:57856"/>
        <dbReference type="ChEBI" id="CHEBI:59789"/>
        <dbReference type="ChEBI" id="CHEBI:65315"/>
        <dbReference type="ChEBI" id="CHEBI:74478"/>
        <dbReference type="EC" id="2.1.1.166"/>
    </reaction>
</comment>
<keyword evidence="15" id="KW-1185">Reference proteome</keyword>
<evidence type="ECO:0000256" key="11">
    <source>
        <dbReference type="HAMAP-Rule" id="MF_01547"/>
    </source>
</evidence>
<sequence length="238" mass="26042">MTGPIKSGRKLGQKVKKGKLKASSRRWIERHINDPYVQRAQLEGYRSRAAYKLLEIDEKHKILKGAHRIIDLGAAPGGWSQIAAKVTGSADEAPRVAAIDFLEMDTIPGVHILLMDFLDDDAPAKLVEACGGQPDVVISDMAAPTTGHKRTDHLRTMHLSEAAAHFAVDVLRPGGHFLAKTFQGGTGHDLLTMLKKNFRSVIHIKPPSSRQESVEMFVLAKGFKGRAEEATDDPPAED</sequence>
<evidence type="ECO:0000256" key="2">
    <source>
        <dbReference type="ARBA" id="ARBA00022603"/>
    </source>
</evidence>
<keyword evidence="2 11" id="KW-0489">Methyltransferase</keyword>
<dbReference type="CDD" id="cd02440">
    <property type="entry name" value="AdoMet_MTases"/>
    <property type="match status" value="1"/>
</dbReference>
<feature type="active site" description="Proton acceptor" evidence="11 12">
    <location>
        <position position="180"/>
    </location>
</feature>
<feature type="binding site" evidence="11">
    <location>
        <position position="79"/>
    </location>
    <ligand>
        <name>S-adenosyl-L-methionine</name>
        <dbReference type="ChEBI" id="CHEBI:59789"/>
    </ligand>
</feature>
<evidence type="ECO:0000256" key="5">
    <source>
        <dbReference type="ARBA" id="ARBA00037569"/>
    </source>
</evidence>
<reference evidence="14 15" key="1">
    <citation type="submission" date="2018-09" db="EMBL/GenBank/DDBJ databases">
        <title>Marinorhizobium profundi gen. nov., sp. nov., isolated from a deep-sea sediment sample from the New Britain Trench and proposal of Marinorhizobiaceae fam. nov. in the order Rhizobiales of the class Alphaproteobacteria.</title>
        <authorList>
            <person name="Cao J."/>
        </authorList>
    </citation>
    <scope>NUCLEOTIDE SEQUENCE [LARGE SCALE GENOMIC DNA]</scope>
    <source>
        <strain evidence="14 15">WS11</strain>
    </source>
</reference>
<evidence type="ECO:0000256" key="3">
    <source>
        <dbReference type="ARBA" id="ARBA00022679"/>
    </source>
</evidence>
<dbReference type="GO" id="GO:0005737">
    <property type="term" value="C:cytoplasm"/>
    <property type="evidence" value="ECO:0007669"/>
    <property type="project" value="UniProtKB-SubCell"/>
</dbReference>
<feature type="domain" description="Ribosomal RNA methyltransferase FtsJ" evidence="13">
    <location>
        <begin position="45"/>
        <end position="223"/>
    </location>
</feature>
<evidence type="ECO:0000256" key="9">
    <source>
        <dbReference type="ARBA" id="ARBA00042745"/>
    </source>
</evidence>
<feature type="binding site" evidence="11">
    <location>
        <position position="100"/>
    </location>
    <ligand>
        <name>S-adenosyl-L-methionine</name>
        <dbReference type="ChEBI" id="CHEBI:59789"/>
    </ligand>
</feature>
<dbReference type="GO" id="GO:0008650">
    <property type="term" value="F:rRNA (uridine-2'-O-)-methyltransferase activity"/>
    <property type="evidence" value="ECO:0007669"/>
    <property type="project" value="UniProtKB-UniRule"/>
</dbReference>
<dbReference type="OrthoDB" id="9790080at2"/>
<dbReference type="InterPro" id="IPR015507">
    <property type="entry name" value="rRNA-MeTfrase_E"/>
</dbReference>
<evidence type="ECO:0000313" key="14">
    <source>
        <dbReference type="EMBL" id="AZN72867.1"/>
    </source>
</evidence>
<name>A0A3Q8XS46_9HYPH</name>
<keyword evidence="3 11" id="KW-0808">Transferase</keyword>
<dbReference type="PANTHER" id="PTHR10920">
    <property type="entry name" value="RIBOSOMAL RNA METHYLTRANSFERASE"/>
    <property type="match status" value="1"/>
</dbReference>
<dbReference type="Gene3D" id="3.40.50.150">
    <property type="entry name" value="Vaccinia Virus protein VP39"/>
    <property type="match status" value="1"/>
</dbReference>
<protein>
    <recommendedName>
        <fullName evidence="7 11">Ribosomal RNA large subunit methyltransferase E</fullName>
        <ecNumber evidence="6 11">2.1.1.166</ecNumber>
    </recommendedName>
    <alternativeName>
        <fullName evidence="9 11">23S rRNA Um2552 methyltransferase</fullName>
    </alternativeName>
    <alternativeName>
        <fullName evidence="8 11">rRNA (uridine-2'-O-)-methyltransferase</fullName>
    </alternativeName>
</protein>
<dbReference type="HAMAP" id="MF_01547">
    <property type="entry name" value="RNA_methyltr_E"/>
    <property type="match status" value="1"/>
</dbReference>
<comment type="subcellular location">
    <subcellularLocation>
        <location evidence="11">Cytoplasm</location>
    </subcellularLocation>
</comment>
<comment type="similarity">
    <text evidence="11">Belongs to the class I-like SAM-binding methyltransferase superfamily. RNA methyltransferase RlmE family.</text>
</comment>
<feature type="binding site" evidence="11">
    <location>
        <position position="116"/>
    </location>
    <ligand>
        <name>S-adenosyl-L-methionine</name>
        <dbReference type="ChEBI" id="CHEBI:59789"/>
    </ligand>
</feature>
<evidence type="ECO:0000256" key="8">
    <source>
        <dbReference type="ARBA" id="ARBA00041995"/>
    </source>
</evidence>
<dbReference type="KEGG" id="abaw:D5400_17695"/>
<dbReference type="InterPro" id="IPR029063">
    <property type="entry name" value="SAM-dependent_MTases_sf"/>
</dbReference>
<proteinExistence type="inferred from homology"/>
<dbReference type="InterPro" id="IPR002877">
    <property type="entry name" value="RNA_MeTrfase_FtsJ_dom"/>
</dbReference>
<evidence type="ECO:0000256" key="10">
    <source>
        <dbReference type="ARBA" id="ARBA00048970"/>
    </source>
</evidence>